<reference evidence="3 4" key="1">
    <citation type="submission" date="2024-09" db="EMBL/GenBank/DDBJ databases">
        <authorList>
            <person name="Sun Q."/>
            <person name="Mori K."/>
        </authorList>
    </citation>
    <scope>NUCLEOTIDE SEQUENCE [LARGE SCALE GENOMIC DNA]</scope>
    <source>
        <strain evidence="3 4">KCTC 23315</strain>
    </source>
</reference>
<dbReference type="EMBL" id="JBHLXP010000001">
    <property type="protein sequence ID" value="MFC0047249.1"/>
    <property type="molecule type" value="Genomic_DNA"/>
</dbReference>
<protein>
    <submittedName>
        <fullName evidence="3">Chain-length determining protein</fullName>
    </submittedName>
</protein>
<comment type="caution">
    <text evidence="3">The sequence shown here is derived from an EMBL/GenBank/DDBJ whole genome shotgun (WGS) entry which is preliminary data.</text>
</comment>
<accession>A0ABV6B8R2</accession>
<keyword evidence="2" id="KW-0812">Transmembrane</keyword>
<feature type="transmembrane region" description="Helical" evidence="2">
    <location>
        <begin position="328"/>
        <end position="352"/>
    </location>
</feature>
<sequence>MKDQPHWALAAVAVLLVALYWWLLATDRYVSESHIVLQSPEVSQASFNVSSLLSGTGGAGELLLLQDHLHSVDIMQKLEKRLALRQHYSNTDIDWFSRLSAADLPQEKFVEYMQKRIVIEFDDYAAILRVKVEAYDAQKAQQIAQALLEEGELHMNQMGQRLAAEQVTFIETQVTALEQRLFAARQALLDYQNLHGLISPTGSVQSIATIVSQLEGQRALLEARISSLAKFQSKNTPDMLRFHAELQALNQQISSEQRKMATESGDALNKVSAEYQTLELKAEFALNLYSNALLALETTRVEASRKLKQVSVLQKPSLPEYSTEPRRIYNWLVFSFFILFVAAMVHLIRAIVHEHRD</sequence>
<gene>
    <name evidence="3" type="ORF">ACFFJP_02965</name>
</gene>
<proteinExistence type="predicted"/>
<evidence type="ECO:0000313" key="3">
    <source>
        <dbReference type="EMBL" id="MFC0047249.1"/>
    </source>
</evidence>
<organism evidence="3 4">
    <name type="scientific">Rheinheimera tilapiae</name>
    <dbReference type="NCBI Taxonomy" id="875043"/>
    <lineage>
        <taxon>Bacteria</taxon>
        <taxon>Pseudomonadati</taxon>
        <taxon>Pseudomonadota</taxon>
        <taxon>Gammaproteobacteria</taxon>
        <taxon>Chromatiales</taxon>
        <taxon>Chromatiaceae</taxon>
        <taxon>Rheinheimera</taxon>
    </lineage>
</organism>
<keyword evidence="2" id="KW-0472">Membrane</keyword>
<feature type="transmembrane region" description="Helical" evidence="2">
    <location>
        <begin position="7"/>
        <end position="24"/>
    </location>
</feature>
<evidence type="ECO:0000256" key="2">
    <source>
        <dbReference type="SAM" id="Phobius"/>
    </source>
</evidence>
<feature type="coiled-coil region" evidence="1">
    <location>
        <begin position="239"/>
        <end position="288"/>
    </location>
</feature>
<name>A0ABV6B8R2_9GAMM</name>
<dbReference type="Proteomes" id="UP001589813">
    <property type="component" value="Unassembled WGS sequence"/>
</dbReference>
<keyword evidence="1" id="KW-0175">Coiled coil</keyword>
<dbReference type="PANTHER" id="PTHR32309:SF13">
    <property type="entry name" value="FERRIC ENTEROBACTIN TRANSPORT PROTEIN FEPE"/>
    <property type="match status" value="1"/>
</dbReference>
<keyword evidence="4" id="KW-1185">Reference proteome</keyword>
<evidence type="ECO:0000256" key="1">
    <source>
        <dbReference type="SAM" id="Coils"/>
    </source>
</evidence>
<dbReference type="PANTHER" id="PTHR32309">
    <property type="entry name" value="TYROSINE-PROTEIN KINASE"/>
    <property type="match status" value="1"/>
</dbReference>
<keyword evidence="2" id="KW-1133">Transmembrane helix</keyword>
<evidence type="ECO:0000313" key="4">
    <source>
        <dbReference type="Proteomes" id="UP001589813"/>
    </source>
</evidence>
<dbReference type="InterPro" id="IPR050445">
    <property type="entry name" value="Bact_polysacc_biosynth/exp"/>
</dbReference>